<dbReference type="InterPro" id="IPR014830">
    <property type="entry name" value="Glycolipid_transfer_prot_dom"/>
</dbReference>
<dbReference type="PANTHER" id="PTHR10219">
    <property type="entry name" value="GLYCOLIPID TRANSFER PROTEIN-RELATED"/>
    <property type="match status" value="1"/>
</dbReference>
<dbReference type="Pfam" id="PF08718">
    <property type="entry name" value="GLTP"/>
    <property type="match status" value="1"/>
</dbReference>
<dbReference type="GO" id="GO:0016020">
    <property type="term" value="C:membrane"/>
    <property type="evidence" value="ECO:0007669"/>
    <property type="project" value="TreeGrafter"/>
</dbReference>
<protein>
    <recommendedName>
        <fullName evidence="1">Glycolipid transfer protein domain-containing protein</fullName>
    </recommendedName>
</protein>
<dbReference type="AlphaFoldDB" id="A0A0D9ZJ83"/>
<reference evidence="2" key="2">
    <citation type="submission" date="2018-05" db="EMBL/GenBank/DDBJ databases">
        <title>OgluRS3 (Oryza glumaepatula Reference Sequence Version 3).</title>
        <authorList>
            <person name="Zhang J."/>
            <person name="Kudrna D."/>
            <person name="Lee S."/>
            <person name="Talag J."/>
            <person name="Welchert J."/>
            <person name="Wing R.A."/>
        </authorList>
    </citation>
    <scope>NUCLEOTIDE SEQUENCE [LARGE SCALE GENOMIC DNA]</scope>
</reference>
<dbReference type="Gramene" id="OGLUM04G08180.1">
    <property type="protein sequence ID" value="OGLUM04G08180.1"/>
    <property type="gene ID" value="OGLUM04G08180"/>
</dbReference>
<name>A0A0D9ZJ83_9ORYZ</name>
<dbReference type="GO" id="GO:1902387">
    <property type="term" value="F:ceramide 1-phosphate binding"/>
    <property type="evidence" value="ECO:0007669"/>
    <property type="project" value="TreeGrafter"/>
</dbReference>
<dbReference type="Proteomes" id="UP000026961">
    <property type="component" value="Chromosome 4"/>
</dbReference>
<evidence type="ECO:0000313" key="2">
    <source>
        <dbReference type="EnsemblPlants" id="OGLUM04G08180.1"/>
    </source>
</evidence>
<feature type="domain" description="Glycolipid transfer protein" evidence="1">
    <location>
        <begin position="30"/>
        <end position="167"/>
    </location>
</feature>
<accession>A0A0D9ZJ83</accession>
<dbReference type="Gene3D" id="1.10.3520.10">
    <property type="entry name" value="Glycolipid transfer protein"/>
    <property type="match status" value="1"/>
</dbReference>
<dbReference type="InterPro" id="IPR036497">
    <property type="entry name" value="GLTP_sf"/>
</dbReference>
<dbReference type="GO" id="GO:0005829">
    <property type="term" value="C:cytosol"/>
    <property type="evidence" value="ECO:0007669"/>
    <property type="project" value="TreeGrafter"/>
</dbReference>
<dbReference type="EnsemblPlants" id="OGLUM04G08180.1">
    <property type="protein sequence ID" value="OGLUM04G08180.1"/>
    <property type="gene ID" value="OGLUM04G08180"/>
</dbReference>
<dbReference type="GO" id="GO:1902388">
    <property type="term" value="F:ceramide 1-phosphate transfer activity"/>
    <property type="evidence" value="ECO:0007669"/>
    <property type="project" value="TreeGrafter"/>
</dbReference>
<sequence>MATGGKPLRKFTGAFQALAQKVGPGSPPMTTKDFTKACSELQFLFHLMGDEAEFWYDEYVPKVEQMQSKSRDAATLEELVEQDMANNSVKAADSSTTILLRLRRALEVVKVLFEQLLKGRGVEFQSAATTAYMVVFAAHHEKLIQNIVIEAIQSLPTRAWLLSKINEEEGDVLIEIKKYVDASEVVINYIDDLFASKGLEMDW</sequence>
<dbReference type="PANTHER" id="PTHR10219:SF43">
    <property type="entry name" value="GLYCOLIPID TRANSFER PROTEIN DOMAIN-CONTAINING PROTEIN"/>
    <property type="match status" value="1"/>
</dbReference>
<organism evidence="2">
    <name type="scientific">Oryza glumipatula</name>
    <dbReference type="NCBI Taxonomy" id="40148"/>
    <lineage>
        <taxon>Eukaryota</taxon>
        <taxon>Viridiplantae</taxon>
        <taxon>Streptophyta</taxon>
        <taxon>Embryophyta</taxon>
        <taxon>Tracheophyta</taxon>
        <taxon>Spermatophyta</taxon>
        <taxon>Magnoliopsida</taxon>
        <taxon>Liliopsida</taxon>
        <taxon>Poales</taxon>
        <taxon>Poaceae</taxon>
        <taxon>BOP clade</taxon>
        <taxon>Oryzoideae</taxon>
        <taxon>Oryzeae</taxon>
        <taxon>Oryzinae</taxon>
        <taxon>Oryza</taxon>
    </lineage>
</organism>
<proteinExistence type="predicted"/>
<evidence type="ECO:0000259" key="1">
    <source>
        <dbReference type="Pfam" id="PF08718"/>
    </source>
</evidence>
<evidence type="ECO:0000313" key="3">
    <source>
        <dbReference type="Proteomes" id="UP000026961"/>
    </source>
</evidence>
<dbReference type="SUPFAM" id="SSF110004">
    <property type="entry name" value="Glycolipid transfer protein, GLTP"/>
    <property type="match status" value="1"/>
</dbReference>
<reference evidence="2" key="1">
    <citation type="submission" date="2015-04" db="UniProtKB">
        <authorList>
            <consortium name="EnsemblPlants"/>
        </authorList>
    </citation>
    <scope>IDENTIFICATION</scope>
</reference>
<dbReference type="eggNOG" id="KOG4189">
    <property type="taxonomic scope" value="Eukaryota"/>
</dbReference>
<dbReference type="HOGENOM" id="CLU_082630_0_0_1"/>
<keyword evidence="3" id="KW-1185">Reference proteome</keyword>